<dbReference type="GO" id="GO:0005737">
    <property type="term" value="C:cytoplasm"/>
    <property type="evidence" value="ECO:0007669"/>
    <property type="project" value="TreeGrafter"/>
</dbReference>
<dbReference type="Pfam" id="PF23210">
    <property type="entry name" value="HEAT_Maestro_2"/>
    <property type="match status" value="2"/>
</dbReference>
<reference evidence="7 8" key="1">
    <citation type="journal article" date="2019" name="Mol. Ecol. Resour.">
        <title>Improving Illumina assemblies with Hi-C and long reads: an example with the North African dromedary.</title>
        <authorList>
            <person name="Elbers J.P."/>
            <person name="Rogers M.F."/>
            <person name="Perelman P.L."/>
            <person name="Proskuryakova A.A."/>
            <person name="Serdyukova N.A."/>
            <person name="Johnson W.E."/>
            <person name="Horin P."/>
            <person name="Corander J."/>
            <person name="Murphy D."/>
            <person name="Burger P.A."/>
        </authorList>
    </citation>
    <scope>NUCLEOTIDE SEQUENCE [LARGE SCALE GENOMIC DNA]</scope>
    <source>
        <strain evidence="7">Drom800</strain>
        <tissue evidence="7">Blood</tissue>
    </source>
</reference>
<organism evidence="7 8">
    <name type="scientific">Camelus dromedarius</name>
    <name type="common">Dromedary</name>
    <name type="synonym">Arabian camel</name>
    <dbReference type="NCBI Taxonomy" id="9838"/>
    <lineage>
        <taxon>Eukaryota</taxon>
        <taxon>Metazoa</taxon>
        <taxon>Chordata</taxon>
        <taxon>Craniata</taxon>
        <taxon>Vertebrata</taxon>
        <taxon>Euteleostomi</taxon>
        <taxon>Mammalia</taxon>
        <taxon>Eutheria</taxon>
        <taxon>Laurasiatheria</taxon>
        <taxon>Artiodactyla</taxon>
        <taxon>Tylopoda</taxon>
        <taxon>Camelidae</taxon>
        <taxon>Camelus</taxon>
    </lineage>
</organism>
<dbReference type="InterPro" id="IPR055408">
    <property type="entry name" value="HEAT_MROH2B-like"/>
</dbReference>
<dbReference type="Pfam" id="PF23227">
    <property type="entry name" value="HEAT_MROH2B_C"/>
    <property type="match status" value="1"/>
</dbReference>
<dbReference type="PANTHER" id="PTHR23120">
    <property type="entry name" value="MAESTRO-RELATED HEAT DOMAIN-CONTAINING"/>
    <property type="match status" value="1"/>
</dbReference>
<dbReference type="Proteomes" id="UP000299084">
    <property type="component" value="Unassembled WGS sequence"/>
</dbReference>
<comment type="caution">
    <text evidence="7">The sequence shown here is derived from an EMBL/GenBank/DDBJ whole genome shotgun (WGS) entry which is preliminary data.</text>
</comment>
<evidence type="ECO:0000259" key="5">
    <source>
        <dbReference type="Pfam" id="PF23221"/>
    </source>
</evidence>
<dbReference type="InterPro" id="IPR048465">
    <property type="entry name" value="Maestro-like_HEAT"/>
</dbReference>
<evidence type="ECO:0000259" key="4">
    <source>
        <dbReference type="Pfam" id="PF23210"/>
    </source>
</evidence>
<dbReference type="Pfam" id="PF23221">
    <property type="entry name" value="HEAT_MROH2B_1st"/>
    <property type="match status" value="1"/>
</dbReference>
<dbReference type="PANTHER" id="PTHR23120:SF45">
    <property type="entry name" value="MAESTRO HEAT LIKE REPEAT FAMILY MEMBER 1"/>
    <property type="match status" value="1"/>
</dbReference>
<gene>
    <name evidence="7" type="ORF">Cadr_000029426</name>
</gene>
<evidence type="ECO:0000313" key="8">
    <source>
        <dbReference type="Proteomes" id="UP000299084"/>
    </source>
</evidence>
<name>A0A5N4C750_CAMDR</name>
<dbReference type="InterPro" id="IPR045206">
    <property type="entry name" value="Maestro_heat-like_prot"/>
</dbReference>
<dbReference type="Gene3D" id="1.25.10.10">
    <property type="entry name" value="Leucine-rich Repeat Variant"/>
    <property type="match status" value="1"/>
</dbReference>
<accession>A0A5N4C750</accession>
<feature type="domain" description="MROH2B-like N-terminal HEAT-repeats" evidence="5">
    <location>
        <begin position="24"/>
        <end position="227"/>
    </location>
</feature>
<feature type="domain" description="Maestro-like HEAT-repeats" evidence="3">
    <location>
        <begin position="900"/>
        <end position="1165"/>
    </location>
</feature>
<dbReference type="InterPro" id="IPR016024">
    <property type="entry name" value="ARM-type_fold"/>
</dbReference>
<sequence length="1722" mass="193947">MFVVMAASSETRERDLECDVSGETIRNFMEALQAAGQLSADNILQTLKLLEVKVLNNRMTTSSRQKVTDTLVDYLRAVKPEGELEEMCVSVLMALGSQSPEMVIVKLWDRLHLHDLPPRSLLVTVGKLSLGQGVAPYLGATWEHILCLLRMAQEEDDMLAICQALSGLVISTRKHLDLGSKDDEVMDITPEAVSIKAYHTLRILFNHWSLKNKNKVTEQVLVIAGHLFFLMPPSKLKNQVNQLIQWLMTLISTGVTPFYISQVIGCICQLVDALAVSGRGGVNLESQLENVVPMLFTQLHEKVNTSDPYSIQSHGLAMRAFFILTKLHNDQVVLLIRKTLESKDPAKIVPALQVFMEIFQEVPQTETLKREVMHSIVVLIQEDLKPVRKTLLSFLEMLGRLGYLTLSQGDVVIDYAIQLCQSDRSNEEDIQLKCSKILQMVQTSRVPLPKLITLLCQPSNSLAFVPLSKTATEMALRARTLGQVPYLSGFHLQPTQFISPQKLLVHLVMFSLKPYREKEFGVSSLRLLNALHPITSLHPIINLDVGWLWAKEIPKMLQILDGEELCASAGPFALPRPSGRRGPKFSPLLDHTEKTLSQKEWQDRLLQFSSQSLLAISDDNWLEQLLRVILERINYFSDEDEEKAFLYKLFGFCLRTARNTELLKSMLSSILQTAHEELQEREGIAVVLSIVSTKHLKTALDHLQAYGAVLTDKASSFILRLMKEHQPREWGMVCHTIYLCYSKIVSESKAAAVEHLDAILALVLQHYRHCIVEKDKNLKLDYLDALTKLTGVLGSQPAAFRLEFPHKLEMVAFMVELIKEEPLTSISSPIRQKAMSIVTDFRQIRPLLEVKERAELLRACYKSVFCLPPTDVLRKEASSPREASANVFLDMWLNSQKDSERERAMWCTACILGFTAKMNNFETEIEFTRLGRLVRLLAVRCQDPVDNICFLSAQAVYSLYCILLQQKSTETLGWASVSETARKKQGLWEEEGRSEVYSASVFYNSTFEIAERYSPSPGPDREGGSGCLPLGACRVQPDRTVLQAFAEYFTQMQVTNLVLTAMEGLTNSKAKESLAAAQLMSGVLKERGRDMMKIEEVVEGILEWLSLQLEPSTKEETLRAMCLLAGNNAHIVVPLLLNKPLPWNRTSLSLWKVFGTQRETTIGILQVLIGVLEKLDSRDETGEMPFQPVAVACALCEMLSGSLCQEAVKELYPRLLLAVLHHLCWVIEQKPPQKMVVYTKEGGLGSKSKPFDPSSCALEVVKLVLLAAAYEGVVFYGNQHRSWDLLSCPRFYYMGIMDLTSAMVKNCEPAVLHQLLSLVRNFLYSLDHRWKTLARALYAQLLWHRSVAQTLGHDFLSNLVKWIKEPDLVMKEVGLRGIGNLALHPGQSASLKSLVPSLRDLLKNEVRVTVQAVKSLRNIICHGQAEDTKVVFCSISKHLRPLINDERDQVKISATSALGHMLHQVDKCKPGPSIWREIYTFLVPLLLSIQDNNPEVVKACGGALTEWTKVIGWSSLTRTFRHTTLSDHIQVLEETCKYLVGASRRQLLGELLSQSFGFLKSPQPFLRTAAVSFIELTVKRISMSHLHEDDVQLFRNALERLRDDPAQSVQRSVDTVLKRLDGCASARHVSASRSSQLGSTFFKVPQRKKRLFKPVKWEREDEDQQEKKTPNWFKAPLNLLRARHTRKVRNSPLTEGGAGEKTAASQAPKARSRLEEAGPAPK</sequence>
<feature type="domain" description="Maestro/Maestro-like HEAT-repeats" evidence="6">
    <location>
        <begin position="1356"/>
        <end position="1619"/>
    </location>
</feature>
<evidence type="ECO:0000259" key="3">
    <source>
        <dbReference type="Pfam" id="PF21047"/>
    </source>
</evidence>
<evidence type="ECO:0000256" key="2">
    <source>
        <dbReference type="SAM" id="MobiDB-lite"/>
    </source>
</evidence>
<dbReference type="InterPro" id="IPR056282">
    <property type="entry name" value="MROH2B-like_N_HEAT"/>
</dbReference>
<keyword evidence="1" id="KW-0677">Repeat</keyword>
<feature type="region of interest" description="Disordered" evidence="2">
    <location>
        <begin position="1683"/>
        <end position="1722"/>
    </location>
</feature>
<dbReference type="Pfam" id="PF21047">
    <property type="entry name" value="HEAT_Maestro"/>
    <property type="match status" value="1"/>
</dbReference>
<keyword evidence="8" id="KW-1185">Reference proteome</keyword>
<evidence type="ECO:0000313" key="7">
    <source>
        <dbReference type="EMBL" id="KAB1254204.1"/>
    </source>
</evidence>
<dbReference type="EMBL" id="JWIN03000034">
    <property type="protein sequence ID" value="KAB1254204.1"/>
    <property type="molecule type" value="Genomic_DNA"/>
</dbReference>
<proteinExistence type="predicted"/>
<feature type="domain" description="MROH2B-like HEAT-repeats" evidence="4">
    <location>
        <begin position="231"/>
        <end position="563"/>
    </location>
</feature>
<evidence type="ECO:0000256" key="1">
    <source>
        <dbReference type="ARBA" id="ARBA00022737"/>
    </source>
</evidence>
<dbReference type="InterPro" id="IPR055406">
    <property type="entry name" value="HEAT_Maestro"/>
</dbReference>
<protein>
    <submittedName>
        <fullName evidence="7">Maestro heat-like repeat-containing protein family member 1</fullName>
    </submittedName>
</protein>
<evidence type="ECO:0000259" key="6">
    <source>
        <dbReference type="Pfam" id="PF23227"/>
    </source>
</evidence>
<dbReference type="InterPro" id="IPR011989">
    <property type="entry name" value="ARM-like"/>
</dbReference>
<dbReference type="SUPFAM" id="SSF48371">
    <property type="entry name" value="ARM repeat"/>
    <property type="match status" value="3"/>
</dbReference>
<feature type="domain" description="MROH2B-like HEAT-repeats" evidence="4">
    <location>
        <begin position="587"/>
        <end position="871"/>
    </location>
</feature>